<dbReference type="Proteomes" id="UP000054097">
    <property type="component" value="Unassembled WGS sequence"/>
</dbReference>
<dbReference type="Gene3D" id="3.40.50.300">
    <property type="entry name" value="P-loop containing nucleotide triphosphate hydrolases"/>
    <property type="match status" value="1"/>
</dbReference>
<dbReference type="SUPFAM" id="SSF52540">
    <property type="entry name" value="P-loop containing nucleoside triphosphate hydrolases"/>
    <property type="match status" value="1"/>
</dbReference>
<dbReference type="AlphaFoldDB" id="A0A0C2WP06"/>
<name>A0A0C2WP06_SERVB</name>
<evidence type="ECO:0000313" key="4">
    <source>
        <dbReference type="Proteomes" id="UP000054097"/>
    </source>
</evidence>
<dbReference type="Pfam" id="PF00350">
    <property type="entry name" value="Dynamin_N"/>
    <property type="match status" value="1"/>
</dbReference>
<feature type="region of interest" description="Disordered" evidence="1">
    <location>
        <begin position="955"/>
        <end position="975"/>
    </location>
</feature>
<dbReference type="HOGENOM" id="CLU_268078_0_0_1"/>
<sequence length="1227" mass="136516">MHSSERRASLQDGIFDTNRAILTFSNHQLSILKTIFELTKTSADIFANNEIRKAALTLLDHLNGIEKELEQAGDLLQPAHADDFLDTDLGQRVMQNPRTATMIRGMCDGAAKASSELKSIQYTSSIQHTDIQAINPPNLTAIIQSLEVDIKKAMDIHLSIAQLVAANRREWSDIKKESAKGQLGYDPKAIEDPSAIRVQEWHQTHCQTSPFSGKDLDGTYITSYNKAMVNAIDSMPQPSINGTVSPLPHQEERTNANKDYEQAIIAYFNRLDPLDRFKDFPALDLPDDVKLRWTEVKKSFSLLEKLRNETLRLCGFGLFNEGKSSFLNALVGKRILFSDDGQATAWPIIVRHDTSRKEPILRIAKNSLDPFLSLLREIRFSDFIDPQHPRHAIVELRHKAVLVKEMTPGEQASLRQFEDPTFAFEPEIQNTKERPHAIMDTVDQINRLVRFCWQYRTSSKPLPIASNAWPVISVEFAFFAGEQINIELLDCPGSGEAEEAMDNPENAGSEMPDLILETSLRSCLDGAFSIVKHASASATPWHSLLNNAQSWTDRRPLAVYLTHQDSAGGPKGKKAILVANRKAYTTKLNGSHRVHLCSPSMSLDTYVVLNRIGVDVVATTKAKREDEPFLPGDLPPEAPSWATIAGSSHESSSAPSNPDAHPAPASVAPPAESSTLPTSVHQQSAFKLIWGEGVDTLRDAEITYRTGGYDSFKRVLSTLWTRYNFVPVAEHFRSRAVQDGFDRRQFRQLCLASRAMEDLLRAQKDLINFTLSRERDFPQQKASYEKFEHGAKFQLGIWKKMSWAARKAEAAITLKTRLEATRALAQKQASQAVMEAIDEMHLTERTGLPGLITVVSPLDRTNFLALVYKRLLSRAIRIQKDHVDAIREEAAMQWSSLMHSLASEISKFGPEISPYAQDEIVAVLRNAATEMETTTYSYLIEIAKKRLDAAMTQESTHPQTPVPTMSPPESLLPIDRVPNDLDRVSKERNAMTRENLPFRLACAEAQGRTIDEGHLNNVTRLVARGLDKSGFVFRPCIPVSLSAANTTEEWIWDDAASPGDGSTVQIETLTTNVIKGFVEPWLSNLAKESECSLDGTSGNAEKIATVAIEGFLKRRGEYLQKPADYTPPSVSDGFIRDLIAWHASCSVFYGIIRKLCSGLFTLMDPCLLPVLDPSAPQAKSTSIHAAGAKATSTGQVNQLDQKVDDVTNFFYIESEEAAKRNVGQYGP</sequence>
<reference evidence="4" key="2">
    <citation type="submission" date="2015-01" db="EMBL/GenBank/DDBJ databases">
        <title>Evolutionary Origins and Diversification of the Mycorrhizal Mutualists.</title>
        <authorList>
            <consortium name="DOE Joint Genome Institute"/>
            <consortium name="Mycorrhizal Genomics Consortium"/>
            <person name="Kohler A."/>
            <person name="Kuo A."/>
            <person name="Nagy L.G."/>
            <person name="Floudas D."/>
            <person name="Copeland A."/>
            <person name="Barry K.W."/>
            <person name="Cichocki N."/>
            <person name="Veneault-Fourrey C."/>
            <person name="LaButti K."/>
            <person name="Lindquist E.A."/>
            <person name="Lipzen A."/>
            <person name="Lundell T."/>
            <person name="Morin E."/>
            <person name="Murat C."/>
            <person name="Riley R."/>
            <person name="Ohm R."/>
            <person name="Sun H."/>
            <person name="Tunlid A."/>
            <person name="Henrissat B."/>
            <person name="Grigoriev I.V."/>
            <person name="Hibbett D.S."/>
            <person name="Martin F."/>
        </authorList>
    </citation>
    <scope>NUCLEOTIDE SEQUENCE [LARGE SCALE GENOMIC DNA]</scope>
    <source>
        <strain evidence="4">MAFF 305830</strain>
    </source>
</reference>
<gene>
    <name evidence="3" type="ORF">M408DRAFT_329632</name>
</gene>
<dbReference type="InterPro" id="IPR045063">
    <property type="entry name" value="Dynamin_N"/>
</dbReference>
<proteinExistence type="predicted"/>
<keyword evidence="4" id="KW-1185">Reference proteome</keyword>
<reference evidence="3 4" key="1">
    <citation type="submission" date="2014-04" db="EMBL/GenBank/DDBJ databases">
        <authorList>
            <consortium name="DOE Joint Genome Institute"/>
            <person name="Kuo A."/>
            <person name="Zuccaro A."/>
            <person name="Kohler A."/>
            <person name="Nagy L.G."/>
            <person name="Floudas D."/>
            <person name="Copeland A."/>
            <person name="Barry K.W."/>
            <person name="Cichocki N."/>
            <person name="Veneault-Fourrey C."/>
            <person name="LaButti K."/>
            <person name="Lindquist E.A."/>
            <person name="Lipzen A."/>
            <person name="Lundell T."/>
            <person name="Morin E."/>
            <person name="Murat C."/>
            <person name="Sun H."/>
            <person name="Tunlid A."/>
            <person name="Henrissat B."/>
            <person name="Grigoriev I.V."/>
            <person name="Hibbett D.S."/>
            <person name="Martin F."/>
            <person name="Nordberg H.P."/>
            <person name="Cantor M.N."/>
            <person name="Hua S.X."/>
        </authorList>
    </citation>
    <scope>NUCLEOTIDE SEQUENCE [LARGE SCALE GENOMIC DNA]</scope>
    <source>
        <strain evidence="3 4">MAFF 305830</strain>
    </source>
</reference>
<feature type="region of interest" description="Disordered" evidence="1">
    <location>
        <begin position="626"/>
        <end position="676"/>
    </location>
</feature>
<dbReference type="InterPro" id="IPR027417">
    <property type="entry name" value="P-loop_NTPase"/>
</dbReference>
<evidence type="ECO:0000259" key="2">
    <source>
        <dbReference type="Pfam" id="PF00350"/>
    </source>
</evidence>
<evidence type="ECO:0000313" key="3">
    <source>
        <dbReference type="EMBL" id="KIM27963.1"/>
    </source>
</evidence>
<dbReference type="EMBL" id="KN824295">
    <property type="protein sequence ID" value="KIM27963.1"/>
    <property type="molecule type" value="Genomic_DNA"/>
</dbReference>
<protein>
    <recommendedName>
        <fullName evidence="2">Dynamin N-terminal domain-containing protein</fullName>
    </recommendedName>
</protein>
<organism evidence="3 4">
    <name type="scientific">Serendipita vermifera MAFF 305830</name>
    <dbReference type="NCBI Taxonomy" id="933852"/>
    <lineage>
        <taxon>Eukaryota</taxon>
        <taxon>Fungi</taxon>
        <taxon>Dikarya</taxon>
        <taxon>Basidiomycota</taxon>
        <taxon>Agaricomycotina</taxon>
        <taxon>Agaricomycetes</taxon>
        <taxon>Sebacinales</taxon>
        <taxon>Serendipitaceae</taxon>
        <taxon>Serendipita</taxon>
    </lineage>
</organism>
<evidence type="ECO:0000256" key="1">
    <source>
        <dbReference type="SAM" id="MobiDB-lite"/>
    </source>
</evidence>
<feature type="compositionally biased region" description="Low complexity" evidence="1">
    <location>
        <begin position="647"/>
        <end position="671"/>
    </location>
</feature>
<feature type="domain" description="Dynamin N-terminal" evidence="2">
    <location>
        <begin position="316"/>
        <end position="358"/>
    </location>
</feature>
<dbReference type="OrthoDB" id="3136882at2759"/>
<accession>A0A0C2WP06</accession>